<feature type="binding site" evidence="6">
    <location>
        <position position="47"/>
    </location>
    <ligand>
        <name>FAD</name>
        <dbReference type="ChEBI" id="CHEBI:57692"/>
    </ligand>
</feature>
<protein>
    <recommendedName>
        <fullName evidence="6">Ferredoxin--NADP reductase</fullName>
        <shortName evidence="6">FNR</shortName>
        <shortName evidence="6">Fd-NADP(+) reductase</shortName>
        <ecNumber evidence="6">1.18.1.2</ecNumber>
    </recommendedName>
</protein>
<feature type="binding site" evidence="6">
    <location>
        <position position="15"/>
    </location>
    <ligand>
        <name>FAD</name>
        <dbReference type="ChEBI" id="CHEBI:57692"/>
    </ligand>
</feature>
<organism evidence="8 9">
    <name type="scientific">Halobacillus mangrovi</name>
    <dbReference type="NCBI Taxonomy" id="402384"/>
    <lineage>
        <taxon>Bacteria</taxon>
        <taxon>Bacillati</taxon>
        <taxon>Bacillota</taxon>
        <taxon>Bacilli</taxon>
        <taxon>Bacillales</taxon>
        <taxon>Bacillaceae</taxon>
        <taxon>Halobacillus</taxon>
    </lineage>
</organism>
<dbReference type="PANTHER" id="PTHR48105">
    <property type="entry name" value="THIOREDOXIN REDUCTASE 1-RELATED-RELATED"/>
    <property type="match status" value="1"/>
</dbReference>
<dbReference type="EC" id="1.18.1.2" evidence="6"/>
<feature type="binding site" evidence="6">
    <location>
        <position position="280"/>
    </location>
    <ligand>
        <name>FAD</name>
        <dbReference type="ChEBI" id="CHEBI:57692"/>
    </ligand>
</feature>
<evidence type="ECO:0000256" key="1">
    <source>
        <dbReference type="ARBA" id="ARBA00011738"/>
    </source>
</evidence>
<keyword evidence="9" id="KW-1185">Reference proteome</keyword>
<dbReference type="InterPro" id="IPR050097">
    <property type="entry name" value="Ferredoxin-NADP_redctase_2"/>
</dbReference>
<feature type="binding site" evidence="6">
    <location>
        <position position="87"/>
    </location>
    <ligand>
        <name>FAD</name>
        <dbReference type="ChEBI" id="CHEBI:57692"/>
    </ligand>
</feature>
<dbReference type="Gene3D" id="3.50.50.60">
    <property type="entry name" value="FAD/NAD(P)-binding domain"/>
    <property type="match status" value="2"/>
</dbReference>
<accession>A0A1W6A056</accession>
<dbReference type="GO" id="GO:0050660">
    <property type="term" value="F:flavin adenine dinucleotide binding"/>
    <property type="evidence" value="ECO:0007669"/>
    <property type="project" value="UniProtKB-UniRule"/>
</dbReference>
<evidence type="ECO:0000313" key="9">
    <source>
        <dbReference type="Proteomes" id="UP000192527"/>
    </source>
</evidence>
<dbReference type="InterPro" id="IPR023753">
    <property type="entry name" value="FAD/NAD-binding_dom"/>
</dbReference>
<proteinExistence type="inferred from homology"/>
<dbReference type="AlphaFoldDB" id="A0A1W6A056"/>
<keyword evidence="5 6" id="KW-0560">Oxidoreductase</keyword>
<evidence type="ECO:0000256" key="6">
    <source>
        <dbReference type="HAMAP-Rule" id="MF_01685"/>
    </source>
</evidence>
<name>A0A1W6A056_9BACI</name>
<evidence type="ECO:0000259" key="7">
    <source>
        <dbReference type="Pfam" id="PF07992"/>
    </source>
</evidence>
<comment type="catalytic activity">
    <reaction evidence="6">
        <text>2 reduced [2Fe-2S]-[ferredoxin] + NADP(+) + H(+) = 2 oxidized [2Fe-2S]-[ferredoxin] + NADPH</text>
        <dbReference type="Rhea" id="RHEA:20125"/>
        <dbReference type="Rhea" id="RHEA-COMP:10000"/>
        <dbReference type="Rhea" id="RHEA-COMP:10001"/>
        <dbReference type="ChEBI" id="CHEBI:15378"/>
        <dbReference type="ChEBI" id="CHEBI:33737"/>
        <dbReference type="ChEBI" id="CHEBI:33738"/>
        <dbReference type="ChEBI" id="CHEBI:57783"/>
        <dbReference type="ChEBI" id="CHEBI:58349"/>
        <dbReference type="EC" id="1.18.1.2"/>
    </reaction>
</comment>
<evidence type="ECO:0000256" key="5">
    <source>
        <dbReference type="ARBA" id="ARBA00023002"/>
    </source>
</evidence>
<dbReference type="RefSeq" id="WP_085031612.1">
    <property type="nucleotide sequence ID" value="NZ_CP020772.1"/>
</dbReference>
<dbReference type="GO" id="GO:0004324">
    <property type="term" value="F:ferredoxin-NADP+ reductase activity"/>
    <property type="evidence" value="ECO:0007669"/>
    <property type="project" value="UniProtKB-UniRule"/>
</dbReference>
<dbReference type="Pfam" id="PF07992">
    <property type="entry name" value="Pyr_redox_2"/>
    <property type="match status" value="1"/>
</dbReference>
<feature type="domain" description="FAD/NAD(P)-binding" evidence="7">
    <location>
        <begin position="5"/>
        <end position="298"/>
    </location>
</feature>
<reference evidence="8 9" key="1">
    <citation type="submission" date="2017-04" db="EMBL/GenBank/DDBJ databases">
        <title>The whole genome sequencing and assembly of Halobacillus mangrovi strain.</title>
        <authorList>
            <person name="Lee S.-J."/>
            <person name="Park M.-K."/>
            <person name="Kim J.-Y."/>
            <person name="Lee Y.-J."/>
            <person name="Yi H."/>
            <person name="Bahn Y.-S."/>
            <person name="Kim J.F."/>
            <person name="Lee D.-W."/>
        </authorList>
    </citation>
    <scope>NUCLEOTIDE SEQUENCE [LARGE SCALE GENOMIC DNA]</scope>
    <source>
        <strain evidence="8 9">KTB 131</strain>
    </source>
</reference>
<evidence type="ECO:0000256" key="4">
    <source>
        <dbReference type="ARBA" id="ARBA00022857"/>
    </source>
</evidence>
<dbReference type="STRING" id="402384.HM131_20200"/>
<evidence type="ECO:0000256" key="3">
    <source>
        <dbReference type="ARBA" id="ARBA00022827"/>
    </source>
</evidence>
<dbReference type="Proteomes" id="UP000192527">
    <property type="component" value="Chromosome"/>
</dbReference>
<dbReference type="GO" id="GO:0050661">
    <property type="term" value="F:NADP binding"/>
    <property type="evidence" value="ECO:0007669"/>
    <property type="project" value="UniProtKB-UniRule"/>
</dbReference>
<dbReference type="OrthoDB" id="2960536at2"/>
<feature type="binding site" evidence="6">
    <location>
        <position position="42"/>
    </location>
    <ligand>
        <name>FAD</name>
        <dbReference type="ChEBI" id="CHEBI:57692"/>
    </ligand>
</feature>
<dbReference type="SUPFAM" id="SSF51905">
    <property type="entry name" value="FAD/NAD(P)-binding domain"/>
    <property type="match status" value="1"/>
</dbReference>
<dbReference type="EMBL" id="CP020772">
    <property type="protein sequence ID" value="ARI79005.1"/>
    <property type="molecule type" value="Genomic_DNA"/>
</dbReference>
<evidence type="ECO:0000256" key="2">
    <source>
        <dbReference type="ARBA" id="ARBA00022630"/>
    </source>
</evidence>
<keyword evidence="3 6" id="KW-0274">FAD</keyword>
<evidence type="ECO:0000313" key="8">
    <source>
        <dbReference type="EMBL" id="ARI79005.1"/>
    </source>
</evidence>
<sequence length="328" mass="36463">MSEVFDVTIIGGGTTGMYAAFYSGMRDLKTKVIEYQPDFGGKVSFFYPEKKIYDVGGFPGVTGEELVTQVKDQANLVEPVMVQGEKIQSIEKLEDGSFRLINKNGGEHLSKAIIIASGMGTFDMQPLQVEGSETYKKEQVHYTIQNLKQYEEKKVVVISQSRVGIDWSLALENIADEVHLINRGEEFKAVYEHDMDQLKDSSVKVHLIQEVEKLHGDGHTMTSLTMKDGTELKVDHILVYEGLNIEKSMYAEWGLETEKGRIPVGTDMCSTIEGIFVAGDAAIYPSKTMLIATGFTEAMAAVNSAAMYLDPRAKSQVYSTVIYKYADQ</sequence>
<dbReference type="KEGG" id="hmn:HM131_20200"/>
<comment type="similarity">
    <text evidence="6">Belongs to the ferredoxin--NADP reductase type 2 family.</text>
</comment>
<dbReference type="HAMAP" id="MF_01685">
    <property type="entry name" value="FENR2"/>
    <property type="match status" value="1"/>
</dbReference>
<feature type="binding site" evidence="6">
    <location>
        <position position="122"/>
    </location>
    <ligand>
        <name>FAD</name>
        <dbReference type="ChEBI" id="CHEBI:57692"/>
    </ligand>
</feature>
<comment type="subunit">
    <text evidence="1 6">Homodimer.</text>
</comment>
<feature type="binding site" evidence="6">
    <location>
        <position position="34"/>
    </location>
    <ligand>
        <name>FAD</name>
        <dbReference type="ChEBI" id="CHEBI:57692"/>
    </ligand>
</feature>
<feature type="binding site" evidence="6">
    <location>
        <position position="320"/>
    </location>
    <ligand>
        <name>FAD</name>
        <dbReference type="ChEBI" id="CHEBI:57692"/>
    </ligand>
</feature>
<comment type="cofactor">
    <cofactor evidence="6">
        <name>FAD</name>
        <dbReference type="ChEBI" id="CHEBI:57692"/>
    </cofactor>
    <text evidence="6">Binds 1 FAD per subunit.</text>
</comment>
<gene>
    <name evidence="8" type="ORF">HM131_20200</name>
</gene>
<dbReference type="PRINTS" id="PR00469">
    <property type="entry name" value="PNDRDTASEII"/>
</dbReference>
<keyword evidence="2 6" id="KW-0285">Flavoprotein</keyword>
<dbReference type="InterPro" id="IPR022890">
    <property type="entry name" value="Fd--NADP_Rdtase_type_2"/>
</dbReference>
<keyword evidence="4 6" id="KW-0521">NADP</keyword>
<dbReference type="PRINTS" id="PR00368">
    <property type="entry name" value="FADPNR"/>
</dbReference>
<dbReference type="InterPro" id="IPR036188">
    <property type="entry name" value="FAD/NAD-bd_sf"/>
</dbReference>